<keyword evidence="6 7" id="KW-0472">Membrane</keyword>
<dbReference type="GO" id="GO:0055085">
    <property type="term" value="P:transmembrane transport"/>
    <property type="evidence" value="ECO:0007669"/>
    <property type="project" value="InterPro"/>
</dbReference>
<dbReference type="InterPro" id="IPR000515">
    <property type="entry name" value="MetI-like"/>
</dbReference>
<dbReference type="Pfam" id="PF00528">
    <property type="entry name" value="BPD_transp_1"/>
    <property type="match status" value="1"/>
</dbReference>
<protein>
    <submittedName>
        <fullName evidence="9">L-arabinose transport system permease protein AraQ</fullName>
    </submittedName>
</protein>
<dbReference type="CDD" id="cd06261">
    <property type="entry name" value="TM_PBP2"/>
    <property type="match status" value="1"/>
</dbReference>
<feature type="transmembrane region" description="Helical" evidence="7">
    <location>
        <begin position="82"/>
        <end position="105"/>
    </location>
</feature>
<keyword evidence="10" id="KW-1185">Reference proteome</keyword>
<evidence type="ECO:0000313" key="10">
    <source>
        <dbReference type="Proteomes" id="UP000294398"/>
    </source>
</evidence>
<accession>A0AAQ2UCA1</accession>
<evidence type="ECO:0000256" key="7">
    <source>
        <dbReference type="RuleBase" id="RU363032"/>
    </source>
</evidence>
<name>A0AAQ2UCA1_9FIRM</name>
<proteinExistence type="inferred from homology"/>
<keyword evidence="4 7" id="KW-0812">Transmembrane</keyword>
<comment type="similarity">
    <text evidence="7">Belongs to the binding-protein-dependent transport system permease family.</text>
</comment>
<feature type="domain" description="ABC transmembrane type-1" evidence="8">
    <location>
        <begin position="82"/>
        <end position="274"/>
    </location>
</feature>
<evidence type="ECO:0000256" key="6">
    <source>
        <dbReference type="ARBA" id="ARBA00023136"/>
    </source>
</evidence>
<dbReference type="Proteomes" id="UP000294398">
    <property type="component" value="Chromosome"/>
</dbReference>
<dbReference type="PROSITE" id="PS50928">
    <property type="entry name" value="ABC_TM1"/>
    <property type="match status" value="1"/>
</dbReference>
<evidence type="ECO:0000256" key="5">
    <source>
        <dbReference type="ARBA" id="ARBA00022989"/>
    </source>
</evidence>
<dbReference type="PANTHER" id="PTHR43744">
    <property type="entry name" value="ABC TRANSPORTER PERMEASE PROTEIN MG189-RELATED-RELATED"/>
    <property type="match status" value="1"/>
</dbReference>
<evidence type="ECO:0000256" key="1">
    <source>
        <dbReference type="ARBA" id="ARBA00004651"/>
    </source>
</evidence>
<evidence type="ECO:0000259" key="8">
    <source>
        <dbReference type="PROSITE" id="PS50928"/>
    </source>
</evidence>
<dbReference type="PANTHER" id="PTHR43744:SF2">
    <property type="entry name" value="ARABINOOLIGOSACCHARIDES TRANSPORT SYSTEM PERMEASE PROTEIN ARAQ"/>
    <property type="match status" value="1"/>
</dbReference>
<keyword evidence="2 7" id="KW-0813">Transport</keyword>
<feature type="transmembrane region" description="Helical" evidence="7">
    <location>
        <begin position="256"/>
        <end position="274"/>
    </location>
</feature>
<dbReference type="GO" id="GO:0005886">
    <property type="term" value="C:plasma membrane"/>
    <property type="evidence" value="ECO:0007669"/>
    <property type="project" value="UniProtKB-SubCell"/>
</dbReference>
<dbReference type="EMBL" id="LR027880">
    <property type="protein sequence ID" value="VCV22463.1"/>
    <property type="molecule type" value="Genomic_DNA"/>
</dbReference>
<evidence type="ECO:0000313" key="9">
    <source>
        <dbReference type="EMBL" id="VCV22463.1"/>
    </source>
</evidence>
<sequence length="289" mass="32674">MKSMNENRNLKKGVGIHARRFIAYVVLAIVSVLCLFWFYVLFINATRSNGELQSGFTLIPSSHLWENWKNLRNGTLPVWNGMINSLIVSSLSAVLSVYFSTMTAYAIHAYDFKLKKYIYPFILMIMMIPTQVTALGFIKLVSSMKLEDSFIPLIVPAIAAPVTFFYMKQYMESTLPLSLIEAARIDGSGEFHTFNTIVMPLMKPAIAVQMIFTFVSSWNNYFTPALVLHDDRKKTLPILIAQLRGADWLKFDMGQVYVMIAFSIFPVIIVYLILSKHIVQGVALGSVKG</sequence>
<dbReference type="Gene3D" id="1.10.3720.10">
    <property type="entry name" value="MetI-like"/>
    <property type="match status" value="1"/>
</dbReference>
<feature type="transmembrane region" description="Helical" evidence="7">
    <location>
        <begin position="150"/>
        <end position="167"/>
    </location>
</feature>
<organism evidence="9 10">
    <name type="scientific">Roseburia intestinalis L1-82</name>
    <dbReference type="NCBI Taxonomy" id="536231"/>
    <lineage>
        <taxon>Bacteria</taxon>
        <taxon>Bacillati</taxon>
        <taxon>Bacillota</taxon>
        <taxon>Clostridia</taxon>
        <taxon>Lachnospirales</taxon>
        <taxon>Lachnospiraceae</taxon>
        <taxon>Roseburia</taxon>
    </lineage>
</organism>
<keyword evidence="3" id="KW-1003">Cell membrane</keyword>
<evidence type="ECO:0000256" key="2">
    <source>
        <dbReference type="ARBA" id="ARBA00022448"/>
    </source>
</evidence>
<dbReference type="SUPFAM" id="SSF161098">
    <property type="entry name" value="MetI-like"/>
    <property type="match status" value="1"/>
</dbReference>
<keyword evidence="5 7" id="KW-1133">Transmembrane helix</keyword>
<reference evidence="9 10" key="1">
    <citation type="submission" date="2018-09" db="EMBL/GenBank/DDBJ databases">
        <authorList>
            <person name="Petit M.-A."/>
            <person name="Lossouarn J."/>
        </authorList>
    </citation>
    <scope>NUCLEOTIDE SEQUENCE [LARGE SCALE GENOMIC DNA]</scope>
    <source>
        <strain evidence="9 10">L1-82</strain>
    </source>
</reference>
<feature type="transmembrane region" description="Helical" evidence="7">
    <location>
        <begin position="21"/>
        <end position="42"/>
    </location>
</feature>
<evidence type="ECO:0000256" key="3">
    <source>
        <dbReference type="ARBA" id="ARBA00022475"/>
    </source>
</evidence>
<dbReference type="InterPro" id="IPR035906">
    <property type="entry name" value="MetI-like_sf"/>
</dbReference>
<gene>
    <name evidence="9" type="primary">araQ_10</name>
    <name evidence="9" type="ORF">RIL182_02342</name>
</gene>
<comment type="subcellular location">
    <subcellularLocation>
        <location evidence="1 7">Cell membrane</location>
        <topology evidence="1 7">Multi-pass membrane protein</topology>
    </subcellularLocation>
</comment>
<evidence type="ECO:0000256" key="4">
    <source>
        <dbReference type="ARBA" id="ARBA00022692"/>
    </source>
</evidence>
<dbReference type="AlphaFoldDB" id="A0AAQ2UCA1"/>
<feature type="transmembrane region" description="Helical" evidence="7">
    <location>
        <begin position="117"/>
        <end position="138"/>
    </location>
</feature>